<dbReference type="RefSeq" id="WP_048095045.1">
    <property type="nucleotide sequence ID" value="NZ_CP011267.1"/>
</dbReference>
<keyword evidence="1" id="KW-0460">Magnesium</keyword>
<protein>
    <submittedName>
        <fullName evidence="3">Putative nucleic acid-binding protein, contains PIN domain</fullName>
    </submittedName>
</protein>
<dbReference type="Proteomes" id="UP000034723">
    <property type="component" value="Chromosome"/>
</dbReference>
<dbReference type="HOGENOM" id="CLU_121774_2_0_2"/>
<accession>A0A0F7DBT9</accession>
<evidence type="ECO:0000259" key="2">
    <source>
        <dbReference type="SMART" id="SM00670"/>
    </source>
</evidence>
<evidence type="ECO:0000313" key="3">
    <source>
        <dbReference type="EMBL" id="AKG91671.1"/>
    </source>
</evidence>
<dbReference type="AlphaFoldDB" id="A0A0F7DBT9"/>
<name>A0A0F7DBT9_9EURY</name>
<dbReference type="InterPro" id="IPR051619">
    <property type="entry name" value="TypeII_TA_RNase_PINc/VapC"/>
</dbReference>
<keyword evidence="4" id="KW-1185">Reference proteome</keyword>
<dbReference type="Pfam" id="PF01850">
    <property type="entry name" value="PIN"/>
    <property type="match status" value="1"/>
</dbReference>
<dbReference type="OrthoDB" id="269293at2157"/>
<dbReference type="SMART" id="SM00670">
    <property type="entry name" value="PINc"/>
    <property type="match status" value="1"/>
</dbReference>
<dbReference type="CDD" id="cd09873">
    <property type="entry name" value="PIN_Pae0151-like"/>
    <property type="match status" value="1"/>
</dbReference>
<dbReference type="STRING" id="113653.GAH_01005"/>
<evidence type="ECO:0000313" key="4">
    <source>
        <dbReference type="Proteomes" id="UP000034723"/>
    </source>
</evidence>
<evidence type="ECO:0000256" key="1">
    <source>
        <dbReference type="ARBA" id="ARBA00022842"/>
    </source>
</evidence>
<dbReference type="PANTHER" id="PTHR35901:SF1">
    <property type="entry name" value="EXONUCLEASE VAPC9"/>
    <property type="match status" value="1"/>
</dbReference>
<organism evidence="3 4">
    <name type="scientific">Geoglobus ahangari</name>
    <dbReference type="NCBI Taxonomy" id="113653"/>
    <lineage>
        <taxon>Archaea</taxon>
        <taxon>Methanobacteriati</taxon>
        <taxon>Methanobacteriota</taxon>
        <taxon>Archaeoglobi</taxon>
        <taxon>Archaeoglobales</taxon>
        <taxon>Archaeoglobaceae</taxon>
        <taxon>Geoglobus</taxon>
    </lineage>
</organism>
<dbReference type="KEGG" id="gah:GAH_01005"/>
<dbReference type="InterPro" id="IPR044153">
    <property type="entry name" value="PIN_Pae0151-like"/>
</dbReference>
<dbReference type="GeneID" id="24803580"/>
<dbReference type="InterPro" id="IPR029060">
    <property type="entry name" value="PIN-like_dom_sf"/>
</dbReference>
<sequence>MPDRVVFDSSVIAAIFFGEEGVAEVAEKIVEESGRIYTVDFAVAEITNVAWKKVVFEKENRELVKLALEKSIEFIDSVCEVLSSEELYESAFRISVEKGLTAYDSFFIAASEKLAAPLATADRRLYEKAENAILVSNQG</sequence>
<dbReference type="Gene3D" id="3.40.50.1010">
    <property type="entry name" value="5'-nuclease"/>
    <property type="match status" value="1"/>
</dbReference>
<dbReference type="SUPFAM" id="SSF88723">
    <property type="entry name" value="PIN domain-like"/>
    <property type="match status" value="1"/>
</dbReference>
<dbReference type="InterPro" id="IPR002716">
    <property type="entry name" value="PIN_dom"/>
</dbReference>
<dbReference type="PANTHER" id="PTHR35901">
    <property type="entry name" value="RIBONUCLEASE VAPC3"/>
    <property type="match status" value="1"/>
</dbReference>
<proteinExistence type="predicted"/>
<dbReference type="InParanoid" id="A0A0F7DBT9"/>
<reference evidence="3 4" key="1">
    <citation type="submission" date="2015-04" db="EMBL/GenBank/DDBJ databases">
        <title>The complete genome sequence of the hyperthermophilic, obligate iron-reducing archaeon Geoglobus ahangari strain 234T.</title>
        <authorList>
            <person name="Manzella M.P."/>
            <person name="Holmes D.E."/>
            <person name="Rocheleau J.M."/>
            <person name="Chung A."/>
            <person name="Reguera G."/>
            <person name="Kashefi K."/>
        </authorList>
    </citation>
    <scope>NUCLEOTIDE SEQUENCE [LARGE SCALE GENOMIC DNA]</scope>
    <source>
        <strain evidence="3 4">234</strain>
    </source>
</reference>
<dbReference type="EMBL" id="CP011267">
    <property type="protein sequence ID" value="AKG91671.1"/>
    <property type="molecule type" value="Genomic_DNA"/>
</dbReference>
<feature type="domain" description="PIN" evidence="2">
    <location>
        <begin position="3"/>
        <end position="127"/>
    </location>
</feature>
<gene>
    <name evidence="3" type="ORF">GAH_01005</name>
</gene>